<sequence>MSELVAMPRLDDGEIVLRAFERRDVPVVLQAGKDPLIPLITTVPAPGSTDEALDWVDRQHQRLRDGLGYSFCVARALDDRALGQIGVWPHRHGHGRAVIGYWIAPEFRGAGVVTRALRLVSAWGVDHPGVHRLELYVEPWNEGSWRAAERVGFLREGLMRRWEAVGDEPRDMFMYSLLPDDPRG</sequence>
<evidence type="ECO:0000259" key="1">
    <source>
        <dbReference type="PROSITE" id="PS51186"/>
    </source>
</evidence>
<feature type="domain" description="N-acetyltransferase" evidence="1">
    <location>
        <begin position="15"/>
        <end position="179"/>
    </location>
</feature>
<dbReference type="RefSeq" id="WP_230740864.1">
    <property type="nucleotide sequence ID" value="NZ_JAJNDB010000011.1"/>
</dbReference>
<dbReference type="Proteomes" id="UP001199469">
    <property type="component" value="Unassembled WGS sequence"/>
</dbReference>
<dbReference type="CDD" id="cd04301">
    <property type="entry name" value="NAT_SF"/>
    <property type="match status" value="1"/>
</dbReference>
<organism evidence="2 3">
    <name type="scientific">Actinomycetospora endophytica</name>
    <dbReference type="NCBI Taxonomy" id="2291215"/>
    <lineage>
        <taxon>Bacteria</taxon>
        <taxon>Bacillati</taxon>
        <taxon>Actinomycetota</taxon>
        <taxon>Actinomycetes</taxon>
        <taxon>Pseudonocardiales</taxon>
        <taxon>Pseudonocardiaceae</taxon>
        <taxon>Actinomycetospora</taxon>
    </lineage>
</organism>
<keyword evidence="3" id="KW-1185">Reference proteome</keyword>
<dbReference type="EMBL" id="JAJNDB010000011">
    <property type="protein sequence ID" value="MCD2198170.1"/>
    <property type="molecule type" value="Genomic_DNA"/>
</dbReference>
<dbReference type="InterPro" id="IPR000182">
    <property type="entry name" value="GNAT_dom"/>
</dbReference>
<dbReference type="PROSITE" id="PS51186">
    <property type="entry name" value="GNAT"/>
    <property type="match status" value="1"/>
</dbReference>
<proteinExistence type="predicted"/>
<dbReference type="InterPro" id="IPR016181">
    <property type="entry name" value="Acyl_CoA_acyltransferase"/>
</dbReference>
<dbReference type="Pfam" id="PF13302">
    <property type="entry name" value="Acetyltransf_3"/>
    <property type="match status" value="1"/>
</dbReference>
<dbReference type="Gene3D" id="3.40.630.30">
    <property type="match status" value="1"/>
</dbReference>
<comment type="caution">
    <text evidence="2">The sequence shown here is derived from an EMBL/GenBank/DDBJ whole genome shotgun (WGS) entry which is preliminary data.</text>
</comment>
<reference evidence="2 3" key="1">
    <citation type="submission" date="2021-11" db="EMBL/GenBank/DDBJ databases">
        <title>Draft genome sequence of Actinomycetospora sp. SF1 isolated from the rhizosphere soil.</title>
        <authorList>
            <person name="Duangmal K."/>
            <person name="Chantavorakit T."/>
        </authorList>
    </citation>
    <scope>NUCLEOTIDE SEQUENCE [LARGE SCALE GENOMIC DNA]</scope>
    <source>
        <strain evidence="2 3">TBRC 5722</strain>
    </source>
</reference>
<evidence type="ECO:0000313" key="3">
    <source>
        <dbReference type="Proteomes" id="UP001199469"/>
    </source>
</evidence>
<evidence type="ECO:0000313" key="2">
    <source>
        <dbReference type="EMBL" id="MCD2198170.1"/>
    </source>
</evidence>
<name>A0ABS8PL11_9PSEU</name>
<protein>
    <submittedName>
        <fullName evidence="2">GNAT family N-acetyltransferase</fullName>
    </submittedName>
</protein>
<dbReference type="PANTHER" id="PTHR43441">
    <property type="entry name" value="RIBOSOMAL-PROTEIN-SERINE ACETYLTRANSFERASE"/>
    <property type="match status" value="1"/>
</dbReference>
<dbReference type="SUPFAM" id="SSF55729">
    <property type="entry name" value="Acyl-CoA N-acyltransferases (Nat)"/>
    <property type="match status" value="1"/>
</dbReference>
<dbReference type="InterPro" id="IPR051908">
    <property type="entry name" value="Ribosomal_N-acetyltransferase"/>
</dbReference>
<accession>A0ABS8PL11</accession>
<gene>
    <name evidence="2" type="ORF">LQ327_32850</name>
</gene>
<dbReference type="PANTHER" id="PTHR43441:SF10">
    <property type="entry name" value="ACETYLTRANSFERASE"/>
    <property type="match status" value="1"/>
</dbReference>